<evidence type="ECO:0000256" key="2">
    <source>
        <dbReference type="ARBA" id="ARBA00007814"/>
    </source>
</evidence>
<dbReference type="PANTHER" id="PTHR14202">
    <property type="entry name" value="60 KDA RIBONUCLEOPROTEIN SSA/RO"/>
    <property type="match status" value="1"/>
</dbReference>
<keyword evidence="3" id="KW-0963">Cytoplasm</keyword>
<keyword evidence="4" id="KW-0479">Metal-binding</keyword>
<dbReference type="EMBL" id="JBHSPA010000112">
    <property type="protein sequence ID" value="MFC5834541.1"/>
    <property type="molecule type" value="Genomic_DNA"/>
</dbReference>
<keyword evidence="9" id="KW-1185">Reference proteome</keyword>
<evidence type="ECO:0000313" key="8">
    <source>
        <dbReference type="EMBL" id="MFC5834541.1"/>
    </source>
</evidence>
<feature type="domain" description="TROVE" evidence="7">
    <location>
        <begin position="1"/>
        <end position="324"/>
    </location>
</feature>
<dbReference type="InterPro" id="IPR036465">
    <property type="entry name" value="vWFA_dom_sf"/>
</dbReference>
<comment type="subcellular location">
    <subcellularLocation>
        <location evidence="1">Cytoplasm</location>
    </subcellularLocation>
</comment>
<dbReference type="RefSeq" id="WP_379523953.1">
    <property type="nucleotide sequence ID" value="NZ_JBHSPA010000112.1"/>
</dbReference>
<evidence type="ECO:0000256" key="5">
    <source>
        <dbReference type="ARBA" id="ARBA00022884"/>
    </source>
</evidence>
<protein>
    <submittedName>
        <fullName evidence="8">TROVE domain-containing protein</fullName>
    </submittedName>
</protein>
<gene>
    <name evidence="8" type="ORF">ACFPZ3_62770</name>
</gene>
<proteinExistence type="inferred from homology"/>
<evidence type="ECO:0000256" key="1">
    <source>
        <dbReference type="ARBA" id="ARBA00004496"/>
    </source>
</evidence>
<name>A0ABW1DAE9_9ACTN</name>
<dbReference type="InterPro" id="IPR037214">
    <property type="entry name" value="TROVE_dom_sf"/>
</dbReference>
<dbReference type="Gene3D" id="3.40.50.410">
    <property type="entry name" value="von Willebrand factor, type A domain"/>
    <property type="match status" value="1"/>
</dbReference>
<keyword evidence="6" id="KW-0687">Ribonucleoprotein</keyword>
<organism evidence="8 9">
    <name type="scientific">Nonomuraea insulae</name>
    <dbReference type="NCBI Taxonomy" id="1616787"/>
    <lineage>
        <taxon>Bacteria</taxon>
        <taxon>Bacillati</taxon>
        <taxon>Actinomycetota</taxon>
        <taxon>Actinomycetes</taxon>
        <taxon>Streptosporangiales</taxon>
        <taxon>Streptosporangiaceae</taxon>
        <taxon>Nonomuraea</taxon>
    </lineage>
</organism>
<evidence type="ECO:0000259" key="7">
    <source>
        <dbReference type="PROSITE" id="PS50988"/>
    </source>
</evidence>
<dbReference type="Proteomes" id="UP001596058">
    <property type="component" value="Unassembled WGS sequence"/>
</dbReference>
<evidence type="ECO:0000313" key="9">
    <source>
        <dbReference type="Proteomes" id="UP001596058"/>
    </source>
</evidence>
<keyword evidence="5" id="KW-0694">RNA-binding</keyword>
<dbReference type="InterPro" id="IPR008858">
    <property type="entry name" value="TROVE_dom"/>
</dbReference>
<evidence type="ECO:0000256" key="3">
    <source>
        <dbReference type="ARBA" id="ARBA00022490"/>
    </source>
</evidence>
<reference evidence="9" key="1">
    <citation type="journal article" date="2019" name="Int. J. Syst. Evol. Microbiol.">
        <title>The Global Catalogue of Microorganisms (GCM) 10K type strain sequencing project: providing services to taxonomists for standard genome sequencing and annotation.</title>
        <authorList>
            <consortium name="The Broad Institute Genomics Platform"/>
            <consortium name="The Broad Institute Genome Sequencing Center for Infectious Disease"/>
            <person name="Wu L."/>
            <person name="Ma J."/>
        </authorList>
    </citation>
    <scope>NUCLEOTIDE SEQUENCE [LARGE SCALE GENOMIC DNA]</scope>
    <source>
        <strain evidence="9">CCUG 53903</strain>
    </source>
</reference>
<accession>A0ABW1DAE9</accession>
<dbReference type="PANTHER" id="PTHR14202:SF0">
    <property type="entry name" value="RNA-BINDING PROTEIN RO60"/>
    <property type="match status" value="1"/>
</dbReference>
<comment type="similarity">
    <text evidence="2">Belongs to the Ro 60 kDa family.</text>
</comment>
<evidence type="ECO:0000256" key="6">
    <source>
        <dbReference type="ARBA" id="ARBA00023274"/>
    </source>
</evidence>
<comment type="caution">
    <text evidence="8">The sequence shown here is derived from an EMBL/GenBank/DDBJ whole genome shotgun (WGS) entry which is preliminary data.</text>
</comment>
<dbReference type="InterPro" id="IPR040322">
    <property type="entry name" value="TROVE2"/>
</dbReference>
<evidence type="ECO:0000256" key="4">
    <source>
        <dbReference type="ARBA" id="ARBA00022723"/>
    </source>
</evidence>
<sequence>MTTRVSTSVETTRKEIYLLVARALGDAQARTPTGRYVALVTRLARSDEAWLTRMIGWMGRHAELRSLRLATLAELTQARVETGATGTRCLLDQCLHRADEPGELLAYWLQWYGRAVPQPVKRGVADAAVRLYDELALATYDRPGAPLRFADVLALTHPVPQGTTQTAVFHHAIARRRGDLNEIPAALPLLRARRALYWIPASRRPALFQRPEAGRMLAEAAMTWPTVQRWLLGTMTGPAWAAVVPSMSYQDRLAHLADFDHDGMPDEIAHQVAEEVAEPAAVLRSGVTPLEVFAAMRSVPGSRWTRALTLAMELSMANVPALPGRTLVLIDRGDLMAGPAYGGLTRADTAAMLGAALACRAEHAQIAVLGAACAIVPVLPGQSPLYVLDRLGALGGSTSPAQAIREHGAGHDRVVVLTHPGQAAEAAEAVTSPGQEHVVTDVTSGWFTAIPHVEMARTADWPF</sequence>
<dbReference type="PROSITE" id="PS50988">
    <property type="entry name" value="TROVE"/>
    <property type="match status" value="1"/>
</dbReference>
<dbReference type="SUPFAM" id="SSF140864">
    <property type="entry name" value="TROVE domain-like"/>
    <property type="match status" value="1"/>
</dbReference>